<keyword evidence="2" id="KW-1185">Reference proteome</keyword>
<dbReference type="OrthoDB" id="3928734at2759"/>
<sequence>MSRSWSSLFGFGKKPTIAEDSASPTTEEEISSPLCCKALAQSALQQSPTYWQHAPKYQNRLKDFLTWLDTHSPHTPDKQEAGDDEWVEIASTTDLLKADFAFTILSDHSPTQPPQQREEAKFFIPLANHSFTQLTESTSITTVNPSSYLSTGNTIRLTCPHCKSKENGTNSKKSFKITLLIKKGRTIDMQLIDISNAGTRRKVGEMVVLFPGWRVEELRSVLLRKRGVVREAVEMVWELEREGGMRGG</sequence>
<evidence type="ECO:0000313" key="2">
    <source>
        <dbReference type="Proteomes" id="UP000316270"/>
    </source>
</evidence>
<dbReference type="Proteomes" id="UP000316270">
    <property type="component" value="Chromosome 5"/>
</dbReference>
<dbReference type="AlphaFoldDB" id="A0A517L5X7"/>
<gene>
    <name evidence="1" type="ORF">FKW77_008158</name>
</gene>
<organism evidence="1 2">
    <name type="scientific">Venturia effusa</name>
    <dbReference type="NCBI Taxonomy" id="50376"/>
    <lineage>
        <taxon>Eukaryota</taxon>
        <taxon>Fungi</taxon>
        <taxon>Dikarya</taxon>
        <taxon>Ascomycota</taxon>
        <taxon>Pezizomycotina</taxon>
        <taxon>Dothideomycetes</taxon>
        <taxon>Pleosporomycetidae</taxon>
        <taxon>Venturiales</taxon>
        <taxon>Venturiaceae</taxon>
        <taxon>Venturia</taxon>
    </lineage>
</organism>
<evidence type="ECO:0000313" key="1">
    <source>
        <dbReference type="EMBL" id="QDS71031.1"/>
    </source>
</evidence>
<proteinExistence type="predicted"/>
<name>A0A517L5X7_9PEZI</name>
<protein>
    <submittedName>
        <fullName evidence="1">Uncharacterized protein</fullName>
    </submittedName>
</protein>
<reference evidence="1 2" key="1">
    <citation type="submission" date="2019-07" db="EMBL/GenBank/DDBJ databases">
        <title>Finished genome of Venturia effusa.</title>
        <authorList>
            <person name="Young C.A."/>
            <person name="Cox M.P."/>
            <person name="Ganley A.R.D."/>
            <person name="David W.J."/>
        </authorList>
    </citation>
    <scope>NUCLEOTIDE SEQUENCE [LARGE SCALE GENOMIC DNA]</scope>
    <source>
        <strain evidence="2">albino</strain>
    </source>
</reference>
<accession>A0A517L5X7</accession>
<dbReference type="EMBL" id="CP042189">
    <property type="protein sequence ID" value="QDS71031.1"/>
    <property type="molecule type" value="Genomic_DNA"/>
</dbReference>